<evidence type="ECO:0000313" key="4">
    <source>
        <dbReference type="Proteomes" id="UP000194218"/>
    </source>
</evidence>
<dbReference type="EMBL" id="CP021121">
    <property type="protein sequence ID" value="ARQ71515.1"/>
    <property type="molecule type" value="Genomic_DNA"/>
</dbReference>
<dbReference type="RefSeq" id="WP_086161357.1">
    <property type="nucleotide sequence ID" value="NZ_CP021121.1"/>
</dbReference>
<keyword evidence="2" id="KW-0472">Membrane</keyword>
<evidence type="ECO:0000313" key="3">
    <source>
        <dbReference type="EMBL" id="ARQ71515.1"/>
    </source>
</evidence>
<feature type="transmembrane region" description="Helical" evidence="2">
    <location>
        <begin position="42"/>
        <end position="62"/>
    </location>
</feature>
<gene>
    <name evidence="3" type="ORF">CAG99_24195</name>
</gene>
<accession>A0A1W7D3E7</accession>
<dbReference type="KEGG" id="smao:CAG99_24195"/>
<keyword evidence="2" id="KW-1133">Transmembrane helix</keyword>
<dbReference type="Proteomes" id="UP000194218">
    <property type="component" value="Chromosome"/>
</dbReference>
<sequence length="266" mass="28444">MSDPLDERLHTFARELGATVVLPGPDDAKRRAQRRRVRHRRAAAMAGGVAALAAVAAGTWLFTLAAPEPAPPTPPAASPPPSTSTQPPFPAADTLPWHSELRWQLSGDEDVARRADDWWKFCGWDDIAEGAGQASGWTAPYEAEDESVAAYSLLEYASEEEAKEVALALVQGGRCWPTMVHDTESSPPQPSVTVVDFGPASELKPSRARMYLDVVDEQLLVLTVLSDALPTDEEEEAARTVDCLTGLVAEAFPDDSACPTGATGTP</sequence>
<name>A0A1W7D3E7_9ACTN</name>
<feature type="compositionally biased region" description="Pro residues" evidence="1">
    <location>
        <begin position="68"/>
        <end position="90"/>
    </location>
</feature>
<evidence type="ECO:0000256" key="1">
    <source>
        <dbReference type="SAM" id="MobiDB-lite"/>
    </source>
</evidence>
<keyword evidence="2" id="KW-0812">Transmembrane</keyword>
<keyword evidence="4" id="KW-1185">Reference proteome</keyword>
<reference evidence="3 4" key="1">
    <citation type="submission" date="2017-05" db="EMBL/GenBank/DDBJ databases">
        <title>Complete genome sequence of Streptomyces sp. SCSIO 03032 revealed the diverse biosynthetic pathways for its bioactive secondary metabolites.</title>
        <authorList>
            <person name="Ma L."/>
            <person name="Zhu Y."/>
            <person name="Zhang W."/>
            <person name="Zhang G."/>
            <person name="Tian X."/>
            <person name="Zhang S."/>
            <person name="Zhang C."/>
        </authorList>
    </citation>
    <scope>NUCLEOTIDE SEQUENCE [LARGE SCALE GENOMIC DNA]</scope>
    <source>
        <strain evidence="3 4">SCSIO 03032</strain>
    </source>
</reference>
<organism evidence="3 4">
    <name type="scientific">Streptomyces marincola</name>
    <dbReference type="NCBI Taxonomy" id="2878388"/>
    <lineage>
        <taxon>Bacteria</taxon>
        <taxon>Bacillati</taxon>
        <taxon>Actinomycetota</taxon>
        <taxon>Actinomycetes</taxon>
        <taxon>Kitasatosporales</taxon>
        <taxon>Streptomycetaceae</taxon>
        <taxon>Streptomyces</taxon>
    </lineage>
</organism>
<evidence type="ECO:0000256" key="2">
    <source>
        <dbReference type="SAM" id="Phobius"/>
    </source>
</evidence>
<proteinExistence type="predicted"/>
<feature type="region of interest" description="Disordered" evidence="1">
    <location>
        <begin position="66"/>
        <end position="93"/>
    </location>
</feature>
<dbReference type="AlphaFoldDB" id="A0A1W7D3E7"/>
<protein>
    <submittedName>
        <fullName evidence="3">Uncharacterized protein</fullName>
    </submittedName>
</protein>